<dbReference type="EMBL" id="RJLM01000005">
    <property type="protein sequence ID" value="RWX54768.1"/>
    <property type="molecule type" value="Genomic_DNA"/>
</dbReference>
<keyword evidence="4" id="KW-1185">Reference proteome</keyword>
<dbReference type="RefSeq" id="WP_128784394.1">
    <property type="nucleotide sequence ID" value="NZ_JAKJSG010000027.1"/>
</dbReference>
<feature type="domain" description="Histidine kinase/HSP90-like ATPase" evidence="2">
    <location>
        <begin position="240"/>
        <end position="340"/>
    </location>
</feature>
<dbReference type="InterPro" id="IPR010559">
    <property type="entry name" value="Sig_transdc_His_kin_internal"/>
</dbReference>
<protein>
    <submittedName>
        <fullName evidence="3">Sensor histidine kinase</fullName>
    </submittedName>
</protein>
<comment type="caution">
    <text evidence="3">The sequence shown here is derived from an EMBL/GenBank/DDBJ whole genome shotgun (WGS) entry which is preliminary data.</text>
</comment>
<evidence type="ECO:0000256" key="1">
    <source>
        <dbReference type="SAM" id="Phobius"/>
    </source>
</evidence>
<keyword evidence="1" id="KW-1133">Transmembrane helix</keyword>
<reference evidence="3 4" key="1">
    <citation type="submission" date="2018-11" db="EMBL/GenBank/DDBJ databases">
        <title>Photobacterium sp. BEI247 sp. nov., a marine bacterium isolated from Yongle Blue Hole in the South China Sea.</title>
        <authorList>
            <person name="Wang X."/>
        </authorList>
    </citation>
    <scope>NUCLEOTIDE SEQUENCE [LARGE SCALE GENOMIC DNA]</scope>
    <source>
        <strain evidence="4">BEI247</strain>
    </source>
</reference>
<keyword evidence="3" id="KW-0418">Kinase</keyword>
<evidence type="ECO:0000259" key="2">
    <source>
        <dbReference type="SMART" id="SM00387"/>
    </source>
</evidence>
<dbReference type="InterPro" id="IPR036890">
    <property type="entry name" value="HATPase_C_sf"/>
</dbReference>
<dbReference type="Pfam" id="PF02518">
    <property type="entry name" value="HATPase_c"/>
    <property type="match status" value="1"/>
</dbReference>
<dbReference type="InterPro" id="IPR050640">
    <property type="entry name" value="Bact_2-comp_sensor_kinase"/>
</dbReference>
<dbReference type="OrthoDB" id="2514702at2"/>
<proteinExistence type="predicted"/>
<keyword evidence="1" id="KW-0472">Membrane</keyword>
<feature type="transmembrane region" description="Helical" evidence="1">
    <location>
        <begin position="7"/>
        <end position="26"/>
    </location>
</feature>
<accession>A0A444JP68</accession>
<dbReference type="Gene3D" id="3.30.565.10">
    <property type="entry name" value="Histidine kinase-like ATPase, C-terminal domain"/>
    <property type="match status" value="1"/>
</dbReference>
<feature type="transmembrane region" description="Helical" evidence="1">
    <location>
        <begin position="65"/>
        <end position="85"/>
    </location>
</feature>
<sequence length="342" mass="39176">MRFNTPISDIYISILLCIGIAFVTYLARGGEFSRQLIIVFGYGGFCNLISLLLRNYWPSWRSYTHFIIVVSGTVIFGTLHAMLWSAWVPGESGLCQLFSLLGSALFFSTLMYYFFHNREKALRYESELKQVRLLQVEHEKALVTSQLQVLQSQIEPHFLFNTLANLQVLIDADSIKAKLLLERLTELLRISLKKSRREWIMLEDEIDLLDAYLGIQSMRLGDRLSYRFIIDENVNLSWNIPPYMLQPLVENAVFHGIEPRKEGGKITVCMNFKEERLLVEVKDNGVGFEGKSLHKGSGVSLDNIRQRLKALYGDRSYISILAPESGGVITKVEFFPREGCND</sequence>
<dbReference type="GO" id="GO:0016020">
    <property type="term" value="C:membrane"/>
    <property type="evidence" value="ECO:0007669"/>
    <property type="project" value="InterPro"/>
</dbReference>
<dbReference type="GO" id="GO:0000155">
    <property type="term" value="F:phosphorelay sensor kinase activity"/>
    <property type="evidence" value="ECO:0007669"/>
    <property type="project" value="InterPro"/>
</dbReference>
<keyword evidence="1" id="KW-0812">Transmembrane</keyword>
<gene>
    <name evidence="3" type="ORF">EDI28_13535</name>
</gene>
<dbReference type="Proteomes" id="UP000287563">
    <property type="component" value="Unassembled WGS sequence"/>
</dbReference>
<dbReference type="InterPro" id="IPR003594">
    <property type="entry name" value="HATPase_dom"/>
</dbReference>
<dbReference type="SUPFAM" id="SSF55874">
    <property type="entry name" value="ATPase domain of HSP90 chaperone/DNA topoisomerase II/histidine kinase"/>
    <property type="match status" value="1"/>
</dbReference>
<dbReference type="Pfam" id="PF06580">
    <property type="entry name" value="His_kinase"/>
    <property type="match status" value="1"/>
</dbReference>
<feature type="transmembrane region" description="Helical" evidence="1">
    <location>
        <begin position="97"/>
        <end position="115"/>
    </location>
</feature>
<dbReference type="AlphaFoldDB" id="A0A444JP68"/>
<evidence type="ECO:0000313" key="3">
    <source>
        <dbReference type="EMBL" id="RWX54768.1"/>
    </source>
</evidence>
<feature type="transmembrane region" description="Helical" evidence="1">
    <location>
        <begin position="32"/>
        <end position="53"/>
    </location>
</feature>
<dbReference type="SMART" id="SM00387">
    <property type="entry name" value="HATPase_c"/>
    <property type="match status" value="1"/>
</dbReference>
<dbReference type="PANTHER" id="PTHR34220:SF9">
    <property type="entry name" value="SIGNAL TRANSDUCTION HISTIDINE KINASE INTERNAL REGION DOMAIN-CONTAINING PROTEIN"/>
    <property type="match status" value="1"/>
</dbReference>
<name>A0A444JP68_9GAMM</name>
<dbReference type="PANTHER" id="PTHR34220">
    <property type="entry name" value="SENSOR HISTIDINE KINASE YPDA"/>
    <property type="match status" value="1"/>
</dbReference>
<evidence type="ECO:0000313" key="4">
    <source>
        <dbReference type="Proteomes" id="UP000287563"/>
    </source>
</evidence>
<keyword evidence="3" id="KW-0808">Transferase</keyword>
<organism evidence="3 4">
    <name type="scientific">Photobacterium chitinilyticum</name>
    <dbReference type="NCBI Taxonomy" id="2485123"/>
    <lineage>
        <taxon>Bacteria</taxon>
        <taxon>Pseudomonadati</taxon>
        <taxon>Pseudomonadota</taxon>
        <taxon>Gammaproteobacteria</taxon>
        <taxon>Vibrionales</taxon>
        <taxon>Vibrionaceae</taxon>
        <taxon>Photobacterium</taxon>
    </lineage>
</organism>